<dbReference type="EMBL" id="JAQQXT010000009">
    <property type="protein sequence ID" value="MDC8773017.1"/>
    <property type="molecule type" value="Genomic_DNA"/>
</dbReference>
<reference evidence="2 3" key="1">
    <citation type="submission" date="2022-10" db="EMBL/GenBank/DDBJ databases">
        <title>Paucibacter sp. hw1 Genome sequencing.</title>
        <authorList>
            <person name="Park S."/>
        </authorList>
    </citation>
    <scope>NUCLEOTIDE SEQUENCE [LARGE SCALE GENOMIC DNA]</scope>
    <source>
        <strain evidence="3">hw1</strain>
    </source>
</reference>
<organism evidence="2 3">
    <name type="scientific">Roseateles albus</name>
    <dbReference type="NCBI Taxonomy" id="2987525"/>
    <lineage>
        <taxon>Bacteria</taxon>
        <taxon>Pseudomonadati</taxon>
        <taxon>Pseudomonadota</taxon>
        <taxon>Betaproteobacteria</taxon>
        <taxon>Burkholderiales</taxon>
        <taxon>Sphaerotilaceae</taxon>
        <taxon>Roseateles</taxon>
    </lineage>
</organism>
<evidence type="ECO:0008006" key="4">
    <source>
        <dbReference type="Google" id="ProtNLM"/>
    </source>
</evidence>
<gene>
    <name evidence="2" type="ORF">PRZ03_15630</name>
</gene>
<feature type="chain" id="PRO_5045643447" description="Alginate export domain-containing protein" evidence="1">
    <location>
        <begin position="27"/>
        <end position="566"/>
    </location>
</feature>
<accession>A0ABT5KGH2</accession>
<keyword evidence="1" id="KW-0732">Signal</keyword>
<evidence type="ECO:0000256" key="1">
    <source>
        <dbReference type="SAM" id="SignalP"/>
    </source>
</evidence>
<name>A0ABT5KGH2_9BURK</name>
<evidence type="ECO:0000313" key="3">
    <source>
        <dbReference type="Proteomes" id="UP001221189"/>
    </source>
</evidence>
<feature type="signal peptide" evidence="1">
    <location>
        <begin position="1"/>
        <end position="26"/>
    </location>
</feature>
<protein>
    <recommendedName>
        <fullName evidence="4">Alginate export domain-containing protein</fullName>
    </recommendedName>
</protein>
<comment type="caution">
    <text evidence="2">The sequence shown here is derived from an EMBL/GenBank/DDBJ whole genome shotgun (WGS) entry which is preliminary data.</text>
</comment>
<dbReference type="RefSeq" id="WP_273601191.1">
    <property type="nucleotide sequence ID" value="NZ_JAQQXT010000009.1"/>
</dbReference>
<proteinExistence type="predicted"/>
<evidence type="ECO:0000313" key="2">
    <source>
        <dbReference type="EMBL" id="MDC8773017.1"/>
    </source>
</evidence>
<dbReference type="Proteomes" id="UP001221189">
    <property type="component" value="Unassembled WGS sequence"/>
</dbReference>
<keyword evidence="3" id="KW-1185">Reference proteome</keyword>
<sequence length="566" mass="61638">MMMPWIARTAAVGAAACLIAASPAFGQGAIDASGAMRIGSVEVRLDPEFGATEAGRKFEADLRRGLGVFPGRSYSALEIELAVARLQNTGQVKRAQFHYAFSDSGSIALVLDVLPPDRAAPAPSWTDSLRLVDEGGRLLKLRLGLKGATAVSGNQWFANGATLTQYNPRGRFEGDRGPNVILDLAPSIGLAGALPLLPGPGSPYLYASTLYLATASVGQDNNRSDTRTTGQWEEAYVGIVSSGTTESGLAWRANLSYGRQPYCIGNGMLVCQIASSGGDRGADFAWPRWSGSNFLKAQFRLNQTLVEAVQFEPNDFPSTHTKLAGVNIDHDNGRDFAAGFTWLEAKRGELKYFYPDGRSYQREGLKVWQARAALKAPAGQDAPFAKAEYARQTHRDFDMRATGWSAEGGWQFGRVSWRPSLSWRYSATTGDDPATPRYERWDLLYSGNDIDTWVQGQLMKNIHYNSNVQVHRILARATPDPTWRLTGAVSAYRADTLNNIGGVISTLTGPDLGRELLLVAEHFASRNVYWRFTAASLWPGSGVTGTLPEPAVKPWLVGIVQFNLSY</sequence>